<evidence type="ECO:0000256" key="1">
    <source>
        <dbReference type="SAM" id="MobiDB-lite"/>
    </source>
</evidence>
<feature type="transmembrane region" description="Helical" evidence="2">
    <location>
        <begin position="60"/>
        <end position="84"/>
    </location>
</feature>
<keyword evidence="2" id="KW-0472">Membrane</keyword>
<keyword evidence="2" id="KW-1133">Transmembrane helix</keyword>
<feature type="transmembrane region" description="Helical" evidence="2">
    <location>
        <begin position="126"/>
        <end position="146"/>
    </location>
</feature>
<reference evidence="3" key="1">
    <citation type="submission" date="2023-08" db="EMBL/GenBank/DDBJ databases">
        <authorList>
            <person name="Audoor S."/>
            <person name="Bilcke G."/>
        </authorList>
    </citation>
    <scope>NUCLEOTIDE SEQUENCE</scope>
</reference>
<feature type="transmembrane region" description="Helical" evidence="2">
    <location>
        <begin position="270"/>
        <end position="291"/>
    </location>
</feature>
<name>A0AAD2G6T4_9STRA</name>
<dbReference type="EMBL" id="CAKOGP040002202">
    <property type="protein sequence ID" value="CAJ1965013.1"/>
    <property type="molecule type" value="Genomic_DNA"/>
</dbReference>
<dbReference type="AlphaFoldDB" id="A0AAD2G6T4"/>
<feature type="region of interest" description="Disordered" evidence="1">
    <location>
        <begin position="1"/>
        <end position="54"/>
    </location>
</feature>
<evidence type="ECO:0000256" key="2">
    <source>
        <dbReference type="SAM" id="Phobius"/>
    </source>
</evidence>
<evidence type="ECO:0000313" key="4">
    <source>
        <dbReference type="Proteomes" id="UP001295423"/>
    </source>
</evidence>
<feature type="transmembrane region" description="Helical" evidence="2">
    <location>
        <begin position="238"/>
        <end position="258"/>
    </location>
</feature>
<protein>
    <recommendedName>
        <fullName evidence="5">Transmembrane protein</fullName>
    </recommendedName>
</protein>
<feature type="transmembrane region" description="Helical" evidence="2">
    <location>
        <begin position="311"/>
        <end position="329"/>
    </location>
</feature>
<sequence>MSVSLPTDVGDPISQSNASDAANISSNGNFSMPTNNTDGDDSPSSTTETDSETGSGATPLLYFLMLVWIVWILFFVIWIPLLVVRNRRVSQWKRSQKRAAAGSNQDNINGGRNYKYQRYKESGSQVTMSLLLLFATAIGLGLSIFANLSCDFIQLNESLTLEWENTSEEDFFRIMNEGGDNVVNTGDSLRLEYYSLGLWALGLSSSKSNFLGGGDNYQDSCFSISETESLELGWQFQLARVASVAASVLGGLSFLFLFTGCCCPSQRGYFHYLTLPFLLATILQSLTLFLLDTPYCTSFVDSNNCEMGLGAVASISASLYWLFGTLASMTPFPPIATTFAPLPSEEVESNRLSNQI</sequence>
<accession>A0AAD2G6T4</accession>
<feature type="compositionally biased region" description="Low complexity" evidence="1">
    <location>
        <begin position="14"/>
        <end position="27"/>
    </location>
</feature>
<keyword evidence="2" id="KW-0812">Transmembrane</keyword>
<gene>
    <name evidence="3" type="ORF">CYCCA115_LOCUS20906</name>
</gene>
<proteinExistence type="predicted"/>
<feature type="compositionally biased region" description="Low complexity" evidence="1">
    <location>
        <begin position="42"/>
        <end position="54"/>
    </location>
</feature>
<evidence type="ECO:0008006" key="5">
    <source>
        <dbReference type="Google" id="ProtNLM"/>
    </source>
</evidence>
<keyword evidence="4" id="KW-1185">Reference proteome</keyword>
<organism evidence="3 4">
    <name type="scientific">Cylindrotheca closterium</name>
    <dbReference type="NCBI Taxonomy" id="2856"/>
    <lineage>
        <taxon>Eukaryota</taxon>
        <taxon>Sar</taxon>
        <taxon>Stramenopiles</taxon>
        <taxon>Ochrophyta</taxon>
        <taxon>Bacillariophyta</taxon>
        <taxon>Bacillariophyceae</taxon>
        <taxon>Bacillariophycidae</taxon>
        <taxon>Bacillariales</taxon>
        <taxon>Bacillariaceae</taxon>
        <taxon>Cylindrotheca</taxon>
    </lineage>
</organism>
<comment type="caution">
    <text evidence="3">The sequence shown here is derived from an EMBL/GenBank/DDBJ whole genome shotgun (WGS) entry which is preliminary data.</text>
</comment>
<evidence type="ECO:0000313" key="3">
    <source>
        <dbReference type="EMBL" id="CAJ1965013.1"/>
    </source>
</evidence>
<dbReference type="Proteomes" id="UP001295423">
    <property type="component" value="Unassembled WGS sequence"/>
</dbReference>